<comment type="caution">
    <text evidence="9">The sequence shown here is derived from an EMBL/GenBank/DDBJ whole genome shotgun (WGS) entry which is preliminary data.</text>
</comment>
<accession>A0A0V1HFZ8</accession>
<evidence type="ECO:0000313" key="10">
    <source>
        <dbReference type="Proteomes" id="UP000055024"/>
    </source>
</evidence>
<evidence type="ECO:0000256" key="5">
    <source>
        <dbReference type="ARBA" id="ARBA00022989"/>
    </source>
</evidence>
<dbReference type="Proteomes" id="UP000055024">
    <property type="component" value="Unassembled WGS sequence"/>
</dbReference>
<dbReference type="PANTHER" id="PTHR13084">
    <property type="entry name" value="T-CELL LYMPHOMA BREAKPOINT-ASSOCIATED TARGET 1-RELATED"/>
    <property type="match status" value="1"/>
</dbReference>
<proteinExistence type="inferred from homology"/>
<sequence length="338" mass="37884">MQSLLPSRRRAFIILSVNLLLTVVREVFDFMSYLWFPILVTFVNVLNCVVSFFGVFQYRTGLLYASLCWIPVWIAWNIFLACFYSNVGSLDRVEDLLVLNWGTQARSWWFSHTPSCKFHYDQITGNMIVNDCIIPYYVIEVIIAVVHCLSSFAVVVFISLFLYKLRRCRRSRKCATNPSVTVQMASNQQASSGPELNIGRPVSTVGVSNRSYESDESMEMSCAGTKHLIVPNYRRHAEGARMLKKDVAKRYVDRVRGSGDLVSYGGSAMTIDGRSDTGQVCLDQRSPASTNQIRSSDGLTTGHYNGSFSKQPPPSVSPLYDRWPAPGGPNVTPKGIIV</sequence>
<protein>
    <recommendedName>
        <fullName evidence="7">Sodium/potassium-transporting ATPase subunit beta-1-interacting protein</fullName>
        <shortName evidence="7">Na(+)/K(+)-transporting ATPase subunit beta-1-interacting protein</shortName>
    </recommendedName>
</protein>
<evidence type="ECO:0000256" key="1">
    <source>
        <dbReference type="ARBA" id="ARBA00004651"/>
    </source>
</evidence>
<dbReference type="Pfam" id="PF05640">
    <property type="entry name" value="NKAIN"/>
    <property type="match status" value="1"/>
</dbReference>
<keyword evidence="6 7" id="KW-0472">Membrane</keyword>
<feature type="transmembrane region" description="Helical" evidence="7">
    <location>
        <begin position="62"/>
        <end position="87"/>
    </location>
</feature>
<evidence type="ECO:0000256" key="6">
    <source>
        <dbReference type="ARBA" id="ARBA00023136"/>
    </source>
</evidence>
<dbReference type="OrthoDB" id="10050321at2759"/>
<dbReference type="GO" id="GO:0002028">
    <property type="term" value="P:regulation of sodium ion transport"/>
    <property type="evidence" value="ECO:0007669"/>
    <property type="project" value="UniProtKB-UniRule"/>
</dbReference>
<dbReference type="GO" id="GO:0005886">
    <property type="term" value="C:plasma membrane"/>
    <property type="evidence" value="ECO:0007669"/>
    <property type="project" value="UniProtKB-SubCell"/>
</dbReference>
<evidence type="ECO:0000256" key="4">
    <source>
        <dbReference type="ARBA" id="ARBA00022692"/>
    </source>
</evidence>
<dbReference type="AlphaFoldDB" id="A0A0V1HFZ8"/>
<reference evidence="9 10" key="1">
    <citation type="submission" date="2015-01" db="EMBL/GenBank/DDBJ databases">
        <title>Evolution of Trichinella species and genotypes.</title>
        <authorList>
            <person name="Korhonen P.K."/>
            <person name="Edoardo P."/>
            <person name="Giuseppe L.R."/>
            <person name="Gasser R.B."/>
        </authorList>
    </citation>
    <scope>NUCLEOTIDE SEQUENCE [LARGE SCALE GENOMIC DNA]</scope>
    <source>
        <strain evidence="9">ISS1029</strain>
    </source>
</reference>
<evidence type="ECO:0000313" key="9">
    <source>
        <dbReference type="EMBL" id="KRZ09248.1"/>
    </source>
</evidence>
<keyword evidence="10" id="KW-1185">Reference proteome</keyword>
<organism evidence="9 10">
    <name type="scientific">Trichinella zimbabwensis</name>
    <dbReference type="NCBI Taxonomy" id="268475"/>
    <lineage>
        <taxon>Eukaryota</taxon>
        <taxon>Metazoa</taxon>
        <taxon>Ecdysozoa</taxon>
        <taxon>Nematoda</taxon>
        <taxon>Enoplea</taxon>
        <taxon>Dorylaimia</taxon>
        <taxon>Trichinellida</taxon>
        <taxon>Trichinellidae</taxon>
        <taxon>Trichinella</taxon>
    </lineage>
</organism>
<evidence type="ECO:0000256" key="3">
    <source>
        <dbReference type="ARBA" id="ARBA00022475"/>
    </source>
</evidence>
<name>A0A0V1HFZ8_9BILA</name>
<dbReference type="InterPro" id="IPR008516">
    <property type="entry name" value="Na/K-Atpase_Interacting"/>
</dbReference>
<keyword evidence="3 7" id="KW-1003">Cell membrane</keyword>
<feature type="transmembrane region" description="Helical" evidence="7">
    <location>
        <begin position="136"/>
        <end position="163"/>
    </location>
</feature>
<evidence type="ECO:0000256" key="8">
    <source>
        <dbReference type="SAM" id="MobiDB-lite"/>
    </source>
</evidence>
<dbReference type="PANTHER" id="PTHR13084:SF6">
    <property type="entry name" value="SODIUM_POTASSIUM-TRANSPORTING ATPASE SUBUNIT BETA-1-INTERACTING PROTEIN"/>
    <property type="match status" value="1"/>
</dbReference>
<feature type="region of interest" description="Disordered" evidence="8">
    <location>
        <begin position="286"/>
        <end position="317"/>
    </location>
</feature>
<keyword evidence="5 7" id="KW-1133">Transmembrane helix</keyword>
<comment type="subcellular location">
    <subcellularLocation>
        <location evidence="1 7">Cell membrane</location>
        <topology evidence="1 7">Multi-pass membrane protein</topology>
    </subcellularLocation>
</comment>
<feature type="transmembrane region" description="Helical" evidence="7">
    <location>
        <begin position="12"/>
        <end position="28"/>
    </location>
</feature>
<evidence type="ECO:0000256" key="2">
    <source>
        <dbReference type="ARBA" id="ARBA00006364"/>
    </source>
</evidence>
<evidence type="ECO:0000256" key="7">
    <source>
        <dbReference type="RuleBase" id="RU368041"/>
    </source>
</evidence>
<feature type="transmembrane region" description="Helical" evidence="7">
    <location>
        <begin position="34"/>
        <end position="55"/>
    </location>
</feature>
<comment type="similarity">
    <text evidence="2 7">Belongs to the NKAIN family.</text>
</comment>
<gene>
    <name evidence="9" type="primary">NKAIN</name>
    <name evidence="9" type="ORF">T11_18426</name>
</gene>
<dbReference type="EMBL" id="JYDP01000075">
    <property type="protein sequence ID" value="KRZ09248.1"/>
    <property type="molecule type" value="Genomic_DNA"/>
</dbReference>
<keyword evidence="4 7" id="KW-0812">Transmembrane</keyword>
<feature type="compositionally biased region" description="Polar residues" evidence="8">
    <location>
        <begin position="286"/>
        <end position="310"/>
    </location>
</feature>